<dbReference type="Pfam" id="PF13411">
    <property type="entry name" value="MerR_1"/>
    <property type="match status" value="1"/>
</dbReference>
<gene>
    <name evidence="3" type="primary">nolA</name>
    <name evidence="3" type="ORF">KL86PLE_41392</name>
</gene>
<dbReference type="GO" id="GO:0003700">
    <property type="term" value="F:DNA-binding transcription factor activity"/>
    <property type="evidence" value="ECO:0007669"/>
    <property type="project" value="InterPro"/>
</dbReference>
<proteinExistence type="predicted"/>
<organism evidence="3">
    <name type="scientific">uncultured Pleomorphomonas sp</name>
    <dbReference type="NCBI Taxonomy" id="442121"/>
    <lineage>
        <taxon>Bacteria</taxon>
        <taxon>Pseudomonadati</taxon>
        <taxon>Pseudomonadota</taxon>
        <taxon>Alphaproteobacteria</taxon>
        <taxon>Hyphomicrobiales</taxon>
        <taxon>Pleomorphomonadaceae</taxon>
        <taxon>Pleomorphomonas</taxon>
        <taxon>environmental samples</taxon>
    </lineage>
</organism>
<accession>A0A212LJC4</accession>
<reference evidence="3" key="1">
    <citation type="submission" date="2016-08" db="EMBL/GenBank/DDBJ databases">
        <authorList>
            <person name="Seilhamer J.J."/>
        </authorList>
    </citation>
    <scope>NUCLEOTIDE SEQUENCE</scope>
    <source>
        <strain evidence="3">86</strain>
    </source>
</reference>
<keyword evidence="1" id="KW-0238">DNA-binding</keyword>
<dbReference type="AlphaFoldDB" id="A0A212LJC4"/>
<evidence type="ECO:0000313" key="3">
    <source>
        <dbReference type="EMBL" id="SCM77587.1"/>
    </source>
</evidence>
<protein>
    <submittedName>
        <fullName evidence="3">Nodulation protein NolA</fullName>
    </submittedName>
</protein>
<dbReference type="EMBL" id="FMJD01000008">
    <property type="protein sequence ID" value="SCM77587.1"/>
    <property type="molecule type" value="Genomic_DNA"/>
</dbReference>
<dbReference type="InterPro" id="IPR000551">
    <property type="entry name" value="MerR-type_HTH_dom"/>
</dbReference>
<dbReference type="PRINTS" id="PR00040">
    <property type="entry name" value="HTHMERR"/>
</dbReference>
<feature type="domain" description="HTH merR-type" evidence="2">
    <location>
        <begin position="5"/>
        <end position="74"/>
    </location>
</feature>
<sequence length="237" mass="26595">MRSRRWRVGELASATGTTVRALHHYEEAGLLAAAERTSGDHRLYDEAGVERLYRIRALRGLGMSLEEIKKAIEDGSILADLLRTHLNRVELEVDRIVRLRDRLRSITQSGKQVSADDLLATLDAMSCVERHVHARRRKKKANDSDVESQWRILADQLRACMSGGERPSSKRTIALASQARSLMKSFADGDAEVLSALARLRIADPPRDLAGWTPDLIRYLDRALAALDKHLTTKLEP</sequence>
<name>A0A212LJC4_9HYPH</name>
<dbReference type="SMART" id="SM00422">
    <property type="entry name" value="HTH_MERR"/>
    <property type="match status" value="1"/>
</dbReference>
<evidence type="ECO:0000259" key="2">
    <source>
        <dbReference type="PROSITE" id="PS50937"/>
    </source>
</evidence>
<dbReference type="RefSeq" id="WP_100079098.1">
    <property type="nucleotide sequence ID" value="NZ_LT608334.1"/>
</dbReference>
<dbReference type="InterPro" id="IPR047057">
    <property type="entry name" value="MerR_fam"/>
</dbReference>
<dbReference type="GO" id="GO:0003677">
    <property type="term" value="F:DNA binding"/>
    <property type="evidence" value="ECO:0007669"/>
    <property type="project" value="UniProtKB-KW"/>
</dbReference>
<evidence type="ECO:0000256" key="1">
    <source>
        <dbReference type="ARBA" id="ARBA00023125"/>
    </source>
</evidence>
<dbReference type="SUPFAM" id="SSF46955">
    <property type="entry name" value="Putative DNA-binding domain"/>
    <property type="match status" value="1"/>
</dbReference>
<dbReference type="PANTHER" id="PTHR30204">
    <property type="entry name" value="REDOX-CYCLING DRUG-SENSING TRANSCRIPTIONAL ACTIVATOR SOXR"/>
    <property type="match status" value="1"/>
</dbReference>
<dbReference type="Gene3D" id="1.10.1660.10">
    <property type="match status" value="1"/>
</dbReference>
<dbReference type="PANTHER" id="PTHR30204:SF90">
    <property type="entry name" value="HTH-TYPE TRANSCRIPTIONAL ACTIVATOR MTA"/>
    <property type="match status" value="1"/>
</dbReference>
<dbReference type="InterPro" id="IPR009061">
    <property type="entry name" value="DNA-bd_dom_put_sf"/>
</dbReference>
<dbReference type="PROSITE" id="PS50937">
    <property type="entry name" value="HTH_MERR_2"/>
    <property type="match status" value="1"/>
</dbReference>